<dbReference type="PROSITE" id="PS51257">
    <property type="entry name" value="PROKAR_LIPOPROTEIN"/>
    <property type="match status" value="1"/>
</dbReference>
<evidence type="ECO:0000256" key="1">
    <source>
        <dbReference type="SAM" id="SignalP"/>
    </source>
</evidence>
<feature type="chain" id="PRO_5046998207" description="Lipoprotein" evidence="1">
    <location>
        <begin position="22"/>
        <end position="144"/>
    </location>
</feature>
<dbReference type="EMBL" id="CP109965">
    <property type="protein sequence ID" value="WAJ71342.1"/>
    <property type="molecule type" value="Genomic_DNA"/>
</dbReference>
<reference evidence="2" key="1">
    <citation type="submission" date="2022-10" db="EMBL/GenBank/DDBJ databases">
        <title>Catenovulum adriacola sp. nov. isolated in the Harbour of Susak.</title>
        <authorList>
            <person name="Schoch T."/>
            <person name="Reich S.J."/>
            <person name="Stoeferle S."/>
            <person name="Flaiz M."/>
            <person name="Kazda M."/>
            <person name="Riedel C.U."/>
            <person name="Duerre P."/>
        </authorList>
    </citation>
    <scope>NUCLEOTIDE SEQUENCE</scope>
    <source>
        <strain evidence="2">TS8</strain>
    </source>
</reference>
<dbReference type="Proteomes" id="UP001163726">
    <property type="component" value="Chromosome"/>
</dbReference>
<accession>A0ABY7APZ0</accession>
<gene>
    <name evidence="2" type="ORF">OLW01_05975</name>
</gene>
<protein>
    <recommendedName>
        <fullName evidence="4">Lipoprotein</fullName>
    </recommendedName>
</protein>
<evidence type="ECO:0008006" key="4">
    <source>
        <dbReference type="Google" id="ProtNLM"/>
    </source>
</evidence>
<sequence length="144" mass="16245">MLNLKKAIKLFAFSAVISMLAGTLSACNKASAYQTSQALNASNGDIPKTIVQNVKQTFQAKFVYGDWRFQGTEVTNNSINAYIQIPNKLDMSEDQQQAYINQMICPAAQQTDFWNELATHELWVHIYTYDKRSSVQAQCKKPNV</sequence>
<proteinExistence type="predicted"/>
<keyword evidence="3" id="KW-1185">Reference proteome</keyword>
<keyword evidence="1" id="KW-0732">Signal</keyword>
<name>A0ABY7APZ0_9ALTE</name>
<dbReference type="RefSeq" id="WP_268075818.1">
    <property type="nucleotide sequence ID" value="NZ_CP109965.1"/>
</dbReference>
<feature type="signal peptide" evidence="1">
    <location>
        <begin position="1"/>
        <end position="21"/>
    </location>
</feature>
<evidence type="ECO:0000313" key="2">
    <source>
        <dbReference type="EMBL" id="WAJ71342.1"/>
    </source>
</evidence>
<evidence type="ECO:0000313" key="3">
    <source>
        <dbReference type="Proteomes" id="UP001163726"/>
    </source>
</evidence>
<organism evidence="2 3">
    <name type="scientific">Catenovulum adriaticum</name>
    <dbReference type="NCBI Taxonomy" id="2984846"/>
    <lineage>
        <taxon>Bacteria</taxon>
        <taxon>Pseudomonadati</taxon>
        <taxon>Pseudomonadota</taxon>
        <taxon>Gammaproteobacteria</taxon>
        <taxon>Alteromonadales</taxon>
        <taxon>Alteromonadaceae</taxon>
        <taxon>Catenovulum</taxon>
    </lineage>
</organism>